<gene>
    <name evidence="1" type="ORF">HF295_06295</name>
</gene>
<sequence length="117" mass="13618">MIDLNNKKATSIINYKKALVFYNRKKWLKPIYIGKAKSFSGYQTIAKFKTSGEEKLYIEFTQSKGYSALFLLQNGNVQIITDTNCQKTFEFQLEAGLCRLRLIGDHASLNYYVERRK</sequence>
<name>A0A7L6N2I7_9MOLU</name>
<keyword evidence="2" id="KW-1185">Reference proteome</keyword>
<reference evidence="1 2" key="1">
    <citation type="submission" date="2020-04" db="EMBL/GenBank/DDBJ databases">
        <authorList>
            <person name="Zheng R.K."/>
            <person name="Sun C.M."/>
        </authorList>
    </citation>
    <scope>NUCLEOTIDE SEQUENCE [LARGE SCALE GENOMIC DNA]</scope>
    <source>
        <strain evidence="2">zrk29</strain>
    </source>
</reference>
<evidence type="ECO:0000313" key="2">
    <source>
        <dbReference type="Proteomes" id="UP000512167"/>
    </source>
</evidence>
<evidence type="ECO:0008006" key="3">
    <source>
        <dbReference type="Google" id="ProtNLM"/>
    </source>
</evidence>
<accession>A0A7L6N2I7</accession>
<evidence type="ECO:0000313" key="1">
    <source>
        <dbReference type="EMBL" id="QLY40480.1"/>
    </source>
</evidence>
<proteinExistence type="predicted"/>
<dbReference type="RefSeq" id="WP_312031318.1">
    <property type="nucleotide sequence ID" value="NZ_CP051151.1"/>
</dbReference>
<dbReference type="AlphaFoldDB" id="A0A7L6N2I7"/>
<dbReference type="KEGG" id="tbk:HF295_06295"/>
<dbReference type="Proteomes" id="UP000512167">
    <property type="component" value="Chromosome"/>
</dbReference>
<dbReference type="EMBL" id="CP051151">
    <property type="protein sequence ID" value="QLY40480.1"/>
    <property type="molecule type" value="Genomic_DNA"/>
</dbReference>
<organism evidence="1 2">
    <name type="scientific">Hujiaoplasma nucleasis</name>
    <dbReference type="NCBI Taxonomy" id="2725268"/>
    <lineage>
        <taxon>Bacteria</taxon>
        <taxon>Bacillati</taxon>
        <taxon>Mycoplasmatota</taxon>
        <taxon>Mollicutes</taxon>
        <taxon>Candidatus Izemoplasmatales</taxon>
        <taxon>Hujiaoplasmataceae</taxon>
        <taxon>Hujiaoplasma</taxon>
    </lineage>
</organism>
<protein>
    <recommendedName>
        <fullName evidence="3">Glycosyl hydrolase family 98 putative carbohydrate-binding module domain-containing protein</fullName>
    </recommendedName>
</protein>